<evidence type="ECO:0000313" key="2">
    <source>
        <dbReference type="EMBL" id="MCP3729583.1"/>
    </source>
</evidence>
<accession>A0A9X2KNE6</accession>
<sequence length="358" mass="38353">MTEAVEHSSAGTRPAWVTVLNALGVIAALIWLVVAITGILMTYKFEIDDSRISSATPPKDLGAIERRMDSFANAGGQAKVNFIWSTAGLKDRYYISYLTPTGEHRAARITGDGNVLLDVHGDQATALEWAREIHLTLVAGKTGEWILAFASIALLASIVTFLVRALRGRGAATSEFAAPRGRLETWYRRIGLIGAVPTFVVVLAATIIFFEHQIEGPIGAPPIKLAPIAPDGEGAGFAASARAAEAAIPGSRFVGVGMPKPGDATWYMWVNQPGEYFREQGYGGSLVVVNGNDASVRSAHPLQQASAAYKFIALPYPVHTGEIAGPIGRFLVMLTGFWLATMVVLGLILWNRRRKAAA</sequence>
<dbReference type="Pfam" id="PF03929">
    <property type="entry name" value="PepSY_TM"/>
    <property type="match status" value="1"/>
</dbReference>
<feature type="transmembrane region" description="Helical" evidence="1">
    <location>
        <begin position="20"/>
        <end position="43"/>
    </location>
</feature>
<keyword evidence="1" id="KW-1133">Transmembrane helix</keyword>
<dbReference type="InterPro" id="IPR005625">
    <property type="entry name" value="PepSY-ass_TM"/>
</dbReference>
<evidence type="ECO:0000313" key="3">
    <source>
        <dbReference type="Proteomes" id="UP001139451"/>
    </source>
</evidence>
<comment type="caution">
    <text evidence="2">The sequence shown here is derived from an EMBL/GenBank/DDBJ whole genome shotgun (WGS) entry which is preliminary data.</text>
</comment>
<feature type="transmembrane region" description="Helical" evidence="1">
    <location>
        <begin position="145"/>
        <end position="166"/>
    </location>
</feature>
<keyword evidence="1" id="KW-0472">Membrane</keyword>
<dbReference type="Proteomes" id="UP001139451">
    <property type="component" value="Unassembled WGS sequence"/>
</dbReference>
<keyword evidence="1" id="KW-0812">Transmembrane</keyword>
<dbReference type="EMBL" id="JAMLDX010000002">
    <property type="protein sequence ID" value="MCP3729583.1"/>
    <property type="molecule type" value="Genomic_DNA"/>
</dbReference>
<gene>
    <name evidence="2" type="ORF">M9978_04000</name>
</gene>
<dbReference type="PANTHER" id="PTHR34219">
    <property type="entry name" value="IRON-REGULATED INNER MEMBRANE PROTEIN-RELATED"/>
    <property type="match status" value="1"/>
</dbReference>
<name>A0A9X2KNE6_9SPHN</name>
<proteinExistence type="predicted"/>
<reference evidence="2" key="1">
    <citation type="submission" date="2022-05" db="EMBL/GenBank/DDBJ databases">
        <title>Sphingomonas sp. strain MG17 Genome sequencing and assembly.</title>
        <authorList>
            <person name="Kim I."/>
        </authorList>
    </citation>
    <scope>NUCLEOTIDE SEQUENCE</scope>
    <source>
        <strain evidence="2">MG17</strain>
    </source>
</reference>
<dbReference type="AlphaFoldDB" id="A0A9X2KNE6"/>
<feature type="transmembrane region" description="Helical" evidence="1">
    <location>
        <begin position="186"/>
        <end position="210"/>
    </location>
</feature>
<dbReference type="RefSeq" id="WP_254291566.1">
    <property type="nucleotide sequence ID" value="NZ_JAMLDX010000002.1"/>
</dbReference>
<protein>
    <submittedName>
        <fullName evidence="2">PepSY domain-containing protein</fullName>
    </submittedName>
</protein>
<evidence type="ECO:0000256" key="1">
    <source>
        <dbReference type="SAM" id="Phobius"/>
    </source>
</evidence>
<keyword evidence="3" id="KW-1185">Reference proteome</keyword>
<organism evidence="2 3">
    <name type="scientific">Sphingomonas tagetis</name>
    <dbReference type="NCBI Taxonomy" id="2949092"/>
    <lineage>
        <taxon>Bacteria</taxon>
        <taxon>Pseudomonadati</taxon>
        <taxon>Pseudomonadota</taxon>
        <taxon>Alphaproteobacteria</taxon>
        <taxon>Sphingomonadales</taxon>
        <taxon>Sphingomonadaceae</taxon>
        <taxon>Sphingomonas</taxon>
    </lineage>
</organism>
<feature type="transmembrane region" description="Helical" evidence="1">
    <location>
        <begin position="330"/>
        <end position="350"/>
    </location>
</feature>